<dbReference type="EMBL" id="JAXIOK010000021">
    <property type="protein sequence ID" value="KAK4745907.1"/>
    <property type="molecule type" value="Genomic_DNA"/>
</dbReference>
<dbReference type="GO" id="GO:0008289">
    <property type="term" value="F:lipid binding"/>
    <property type="evidence" value="ECO:0007669"/>
    <property type="project" value="UniProtKB-KW"/>
</dbReference>
<dbReference type="CDD" id="cd01960">
    <property type="entry name" value="nsLTP1"/>
    <property type="match status" value="1"/>
</dbReference>
<dbReference type="Proteomes" id="UP001345219">
    <property type="component" value="Chromosome 10"/>
</dbReference>
<feature type="domain" description="Bifunctional inhibitor/plant lipid transfer protein/seed storage helical" evidence="5">
    <location>
        <begin position="27"/>
        <end position="111"/>
    </location>
</feature>
<dbReference type="SUPFAM" id="SSF47699">
    <property type="entry name" value="Bifunctional inhibitor/lipid-transfer protein/seed storage 2S albumin"/>
    <property type="match status" value="1"/>
</dbReference>
<dbReference type="PANTHER" id="PTHR33076">
    <property type="entry name" value="NON-SPECIFIC LIPID-TRANSFER PROTEIN 2-RELATED"/>
    <property type="match status" value="1"/>
</dbReference>
<dbReference type="InterPro" id="IPR016140">
    <property type="entry name" value="Bifunc_inhib/LTP/seed_store"/>
</dbReference>
<feature type="chain" id="PRO_5043052407" description="Non-specific lipid-transfer protein" evidence="4">
    <location>
        <begin position="24"/>
        <end position="191"/>
    </location>
</feature>
<evidence type="ECO:0000313" key="6">
    <source>
        <dbReference type="EMBL" id="KAK4745907.1"/>
    </source>
</evidence>
<dbReference type="InterPro" id="IPR000528">
    <property type="entry name" value="Plant_nsLTP"/>
</dbReference>
<evidence type="ECO:0000259" key="5">
    <source>
        <dbReference type="SMART" id="SM00499"/>
    </source>
</evidence>
<dbReference type="PROSITE" id="PS51257">
    <property type="entry name" value="PROKAR_LIPOPROTEIN"/>
    <property type="match status" value="1"/>
</dbReference>
<comment type="caution">
    <text evidence="6">The sequence shown here is derived from an EMBL/GenBank/DDBJ whole genome shotgun (WGS) entry which is preliminary data.</text>
</comment>
<reference evidence="6 7" key="1">
    <citation type="journal article" date="2023" name="Hortic Res">
        <title>Pangenome of water caltrop reveals structural variations and asymmetric subgenome divergence after allopolyploidization.</title>
        <authorList>
            <person name="Zhang X."/>
            <person name="Chen Y."/>
            <person name="Wang L."/>
            <person name="Yuan Y."/>
            <person name="Fang M."/>
            <person name="Shi L."/>
            <person name="Lu R."/>
            <person name="Comes H.P."/>
            <person name="Ma Y."/>
            <person name="Chen Y."/>
            <person name="Huang G."/>
            <person name="Zhou Y."/>
            <person name="Zheng Z."/>
            <person name="Qiu Y."/>
        </authorList>
    </citation>
    <scope>NUCLEOTIDE SEQUENCE [LARGE SCALE GENOMIC DNA]</scope>
    <source>
        <tissue evidence="6">Roots</tissue>
    </source>
</reference>
<feature type="signal peptide" evidence="4">
    <location>
        <begin position="1"/>
        <end position="23"/>
    </location>
</feature>
<dbReference type="AlphaFoldDB" id="A0AAN7GT28"/>
<name>A0AAN7GT28_9MYRT</name>
<proteinExistence type="inferred from homology"/>
<evidence type="ECO:0000313" key="7">
    <source>
        <dbReference type="Proteomes" id="UP001345219"/>
    </source>
</evidence>
<keyword evidence="4" id="KW-0732">Signal</keyword>
<sequence length="191" mass="19778">MAKITTALAVVTLLACMIMATESVLNCGQVATGVAPCLPYLRNVGPVTPTCCAGVRSLVNVARTTPDRRAVCTCLKSAAGNIRGINLSVASSLPSKCGVSIPYKISPATDCNKSRAAWPVPRLHEERGASHIRLLQRRKIGPPLIVRARAAASKPPPATSGESASPWPVASPGSAGSKLHTRSAPPPTATR</sequence>
<comment type="function">
    <text evidence="2">Plant non-specific lipid-transfer proteins transfer phospholipids as well as galactolipids across membranes. May play a role in wax or cutin deposition in the cell walls of expanding epidermal cells and certain secretory tissues.</text>
</comment>
<dbReference type="GO" id="GO:0006869">
    <property type="term" value="P:lipid transport"/>
    <property type="evidence" value="ECO:0007669"/>
    <property type="project" value="InterPro"/>
</dbReference>
<protein>
    <recommendedName>
        <fullName evidence="2">Non-specific lipid-transfer protein</fullName>
    </recommendedName>
</protein>
<evidence type="ECO:0000256" key="4">
    <source>
        <dbReference type="SAM" id="SignalP"/>
    </source>
</evidence>
<keyword evidence="2" id="KW-0813">Transport</keyword>
<organism evidence="6 7">
    <name type="scientific">Trapa incisa</name>
    <dbReference type="NCBI Taxonomy" id="236973"/>
    <lineage>
        <taxon>Eukaryota</taxon>
        <taxon>Viridiplantae</taxon>
        <taxon>Streptophyta</taxon>
        <taxon>Embryophyta</taxon>
        <taxon>Tracheophyta</taxon>
        <taxon>Spermatophyta</taxon>
        <taxon>Magnoliopsida</taxon>
        <taxon>eudicotyledons</taxon>
        <taxon>Gunneridae</taxon>
        <taxon>Pentapetalae</taxon>
        <taxon>rosids</taxon>
        <taxon>malvids</taxon>
        <taxon>Myrtales</taxon>
        <taxon>Lythraceae</taxon>
        <taxon>Trapa</taxon>
    </lineage>
</organism>
<accession>A0AAN7GT28</accession>
<feature type="region of interest" description="Disordered" evidence="3">
    <location>
        <begin position="149"/>
        <end position="191"/>
    </location>
</feature>
<keyword evidence="7" id="KW-1185">Reference proteome</keyword>
<evidence type="ECO:0000256" key="3">
    <source>
        <dbReference type="SAM" id="MobiDB-lite"/>
    </source>
</evidence>
<dbReference type="SMART" id="SM00499">
    <property type="entry name" value="AAI"/>
    <property type="match status" value="1"/>
</dbReference>
<gene>
    <name evidence="6" type="ORF">SAY87_012219</name>
</gene>
<dbReference type="InterPro" id="IPR036312">
    <property type="entry name" value="Bifun_inhib/LTP/seed_sf"/>
</dbReference>
<dbReference type="Gene3D" id="1.10.110.10">
    <property type="entry name" value="Plant lipid-transfer and hydrophobic proteins"/>
    <property type="match status" value="1"/>
</dbReference>
<evidence type="ECO:0000256" key="2">
    <source>
        <dbReference type="RuleBase" id="RU000628"/>
    </source>
</evidence>
<comment type="similarity">
    <text evidence="1 2">Belongs to the plant LTP family.</text>
</comment>
<evidence type="ECO:0000256" key="1">
    <source>
        <dbReference type="ARBA" id="ARBA00009748"/>
    </source>
</evidence>
<keyword evidence="2" id="KW-0446">Lipid-binding</keyword>
<dbReference type="PRINTS" id="PR00382">
    <property type="entry name" value="LIPIDTRNSFER"/>
</dbReference>
<dbReference type="Pfam" id="PF00234">
    <property type="entry name" value="Tryp_alpha_amyl"/>
    <property type="match status" value="1"/>
</dbReference>